<organism evidence="1">
    <name type="scientific">marine sediment metagenome</name>
    <dbReference type="NCBI Taxonomy" id="412755"/>
    <lineage>
        <taxon>unclassified sequences</taxon>
        <taxon>metagenomes</taxon>
        <taxon>ecological metagenomes</taxon>
    </lineage>
</organism>
<accession>X0V520</accession>
<sequence>MKRDWAKILRRADVEIPRAALPGEIAVHEAQEPLFGVDLDTSGTLSHIRYIQHKARRHKSTRTLFDAPPVAHLYNRQSTHEV</sequence>
<protein>
    <submittedName>
        <fullName evidence="1">Uncharacterized protein</fullName>
    </submittedName>
</protein>
<dbReference type="EMBL" id="BARS01027058">
    <property type="protein sequence ID" value="GAG07578.1"/>
    <property type="molecule type" value="Genomic_DNA"/>
</dbReference>
<gene>
    <name evidence="1" type="ORF">S01H1_42539</name>
</gene>
<proteinExistence type="predicted"/>
<comment type="caution">
    <text evidence="1">The sequence shown here is derived from an EMBL/GenBank/DDBJ whole genome shotgun (WGS) entry which is preliminary data.</text>
</comment>
<dbReference type="AlphaFoldDB" id="X0V520"/>
<name>X0V520_9ZZZZ</name>
<evidence type="ECO:0000313" key="1">
    <source>
        <dbReference type="EMBL" id="GAG07578.1"/>
    </source>
</evidence>
<reference evidence="1" key="1">
    <citation type="journal article" date="2014" name="Front. Microbiol.">
        <title>High frequency of phylogenetically diverse reductive dehalogenase-homologous genes in deep subseafloor sedimentary metagenomes.</title>
        <authorList>
            <person name="Kawai M."/>
            <person name="Futagami T."/>
            <person name="Toyoda A."/>
            <person name="Takaki Y."/>
            <person name="Nishi S."/>
            <person name="Hori S."/>
            <person name="Arai W."/>
            <person name="Tsubouchi T."/>
            <person name="Morono Y."/>
            <person name="Uchiyama I."/>
            <person name="Ito T."/>
            <person name="Fujiyama A."/>
            <person name="Inagaki F."/>
            <person name="Takami H."/>
        </authorList>
    </citation>
    <scope>NUCLEOTIDE SEQUENCE</scope>
    <source>
        <strain evidence="1">Expedition CK06-06</strain>
    </source>
</reference>